<evidence type="ECO:0000313" key="3">
    <source>
        <dbReference type="EMBL" id="SDU90860.1"/>
    </source>
</evidence>
<keyword evidence="4" id="KW-1185">Reference proteome</keyword>
<sequence>MAGGLDTRGGMDGFAQGFGLVTNLMAQKDQRELQRAHLEQQAEDRQYGRDIQQQEMGLRKDDLAYRRETDQRNYTDTQDQRAYLRQRDADNAERQDRQFRANQGLQAASLRQSAARMEREDQRFDMQQQQFNRQVQQQDKDRQQQQDTLTAKSAYAKIQAGVDLDENDLEVFKRNPWMDPRHVLSPHMQADVETAGKVFTGQLNSNAPVALDAVNRVFGPEIQKGGGGQKRIVQVMPGQTKGTVVFELEVTGEDGKKYNAPMTKNRGTANDADDDVLEIPIEKLVDRVSGYKLLSGVFNTPENRQAAQRYGQQMGLAAPDTTSKPLAAPIQKAEDKDLEAIAAASTMNDQLARIGDQISTGKLNLGPVNNKLAAARNMLGASNEASRNYGSLSSTLEQLRNASLRLNAGVQTDGDAQRAWNELITNINDPALVQQRLTEIMALNEKAMQLKTNMIQQRRHNARVEPLDIGTVIPQTDQQPGLKMPRAEAAPRQQQSAAPRIATDDDYNRLPSGTVFIDPNGKQRVKP</sequence>
<feature type="region of interest" description="Disordered" evidence="1">
    <location>
        <begin position="473"/>
        <end position="527"/>
    </location>
</feature>
<dbReference type="EMBL" id="VUOL01000019">
    <property type="protein sequence ID" value="KAA2226731.1"/>
    <property type="molecule type" value="Genomic_DNA"/>
</dbReference>
<reference evidence="3 4" key="1">
    <citation type="submission" date="2016-10" db="EMBL/GenBank/DDBJ databases">
        <authorList>
            <person name="Varghese N."/>
            <person name="Submissions S."/>
        </authorList>
    </citation>
    <scope>NUCLEOTIDE SEQUENCE [LARGE SCALE GENOMIC DNA]</scope>
    <source>
        <strain evidence="3 4">BS2771</strain>
    </source>
</reference>
<feature type="compositionally biased region" description="Polar residues" evidence="1">
    <location>
        <begin position="100"/>
        <end position="112"/>
    </location>
</feature>
<evidence type="ECO:0000313" key="2">
    <source>
        <dbReference type="EMBL" id="KAA2226731.1"/>
    </source>
</evidence>
<feature type="compositionally biased region" description="Basic and acidic residues" evidence="1">
    <location>
        <begin position="32"/>
        <end position="48"/>
    </location>
</feature>
<feature type="region of interest" description="Disordered" evidence="1">
    <location>
        <begin position="100"/>
        <end position="127"/>
    </location>
</feature>
<evidence type="ECO:0000313" key="5">
    <source>
        <dbReference type="Proteomes" id="UP000325296"/>
    </source>
</evidence>
<dbReference type="EMBL" id="LT629800">
    <property type="protein sequence ID" value="SDU90860.1"/>
    <property type="molecule type" value="Genomic_DNA"/>
</dbReference>
<name>A0A5B2UJK7_9PSED</name>
<dbReference type="RefSeq" id="WP_090290958.1">
    <property type="nucleotide sequence ID" value="NZ_BMNU01000015.1"/>
</dbReference>
<dbReference type="Proteomes" id="UP000199620">
    <property type="component" value="Chromosome I"/>
</dbReference>
<reference evidence="2 5" key="2">
    <citation type="submission" date="2019-09" db="EMBL/GenBank/DDBJ databases">
        <title>Draft genome sequence of Pseudomonas brenneri CCUG 51514(T).</title>
        <authorList>
            <person name="Tunovic T."/>
            <person name="Pineiro-Iglesias B."/>
            <person name="Unosson C."/>
            <person name="Inganas E."/>
            <person name="Ohlen M."/>
            <person name="Cardew S."/>
            <person name="Jensie-Markopoulos S."/>
            <person name="Salva-Serra F."/>
            <person name="Jaen-Luchoro D."/>
            <person name="Svensson-Stadler L."/>
            <person name="Chun J."/>
            <person name="Moore E."/>
        </authorList>
    </citation>
    <scope>NUCLEOTIDE SEQUENCE [LARGE SCALE GENOMIC DNA]</scope>
    <source>
        <strain evidence="2 5">CCUG 51514</strain>
    </source>
</reference>
<gene>
    <name evidence="2" type="ORF">F1720_24975</name>
    <name evidence="3" type="ORF">SAMN04490181_1372</name>
</gene>
<feature type="compositionally biased region" description="Low complexity" evidence="1">
    <location>
        <begin position="487"/>
        <end position="501"/>
    </location>
</feature>
<proteinExistence type="predicted"/>
<organism evidence="2 5">
    <name type="scientific">Pseudomonas brenneri</name>
    <dbReference type="NCBI Taxonomy" id="129817"/>
    <lineage>
        <taxon>Bacteria</taxon>
        <taxon>Pseudomonadati</taxon>
        <taxon>Pseudomonadota</taxon>
        <taxon>Gammaproteobacteria</taxon>
        <taxon>Pseudomonadales</taxon>
        <taxon>Pseudomonadaceae</taxon>
        <taxon>Pseudomonas</taxon>
    </lineage>
</organism>
<dbReference type="Proteomes" id="UP000325296">
    <property type="component" value="Unassembled WGS sequence"/>
</dbReference>
<accession>A0A5B2UJK7</accession>
<evidence type="ECO:0000313" key="4">
    <source>
        <dbReference type="Proteomes" id="UP000199620"/>
    </source>
</evidence>
<dbReference type="AlphaFoldDB" id="A0A5B2UJK7"/>
<protein>
    <submittedName>
        <fullName evidence="2">Uncharacterized protein</fullName>
    </submittedName>
</protein>
<evidence type="ECO:0000256" key="1">
    <source>
        <dbReference type="SAM" id="MobiDB-lite"/>
    </source>
</evidence>
<dbReference type="OrthoDB" id="6181997at2"/>
<feature type="region of interest" description="Disordered" evidence="1">
    <location>
        <begin position="32"/>
        <end position="62"/>
    </location>
</feature>